<dbReference type="InterPro" id="IPR016162">
    <property type="entry name" value="Ald_DH_N"/>
</dbReference>
<dbReference type="Gene3D" id="3.40.309.10">
    <property type="entry name" value="Aldehyde Dehydrogenase, Chain A, domain 2"/>
    <property type="match status" value="1"/>
</dbReference>
<dbReference type="GO" id="GO:0016620">
    <property type="term" value="F:oxidoreductase activity, acting on the aldehyde or oxo group of donors, NAD or NADP as acceptor"/>
    <property type="evidence" value="ECO:0007669"/>
    <property type="project" value="InterPro"/>
</dbReference>
<evidence type="ECO:0000313" key="4">
    <source>
        <dbReference type="Proteomes" id="UP000444960"/>
    </source>
</evidence>
<dbReference type="Gene3D" id="3.40.605.10">
    <property type="entry name" value="Aldehyde Dehydrogenase, Chain A, domain 1"/>
    <property type="match status" value="1"/>
</dbReference>
<dbReference type="EMBL" id="BJOV01000005">
    <property type="protein sequence ID" value="GEE03152.1"/>
    <property type="molecule type" value="Genomic_DNA"/>
</dbReference>
<organism evidence="3 4">
    <name type="scientific">Gordonia spumicola</name>
    <dbReference type="NCBI Taxonomy" id="589161"/>
    <lineage>
        <taxon>Bacteria</taxon>
        <taxon>Bacillati</taxon>
        <taxon>Actinomycetota</taxon>
        <taxon>Actinomycetes</taxon>
        <taxon>Mycobacteriales</taxon>
        <taxon>Gordoniaceae</taxon>
        <taxon>Gordonia</taxon>
    </lineage>
</organism>
<evidence type="ECO:0000313" key="3">
    <source>
        <dbReference type="EMBL" id="GEE03152.1"/>
    </source>
</evidence>
<keyword evidence="4" id="KW-1185">Reference proteome</keyword>
<comment type="caution">
    <text evidence="3">The sequence shown here is derived from an EMBL/GenBank/DDBJ whole genome shotgun (WGS) entry which is preliminary data.</text>
</comment>
<dbReference type="InterPro" id="IPR015590">
    <property type="entry name" value="Aldehyde_DH_dom"/>
</dbReference>
<dbReference type="InterPro" id="IPR016161">
    <property type="entry name" value="Ald_DH/histidinol_DH"/>
</dbReference>
<reference evidence="4" key="1">
    <citation type="submission" date="2019-06" db="EMBL/GenBank/DDBJ databases">
        <title>Gordonia isolated from sludge of a wastewater treatment plant.</title>
        <authorList>
            <person name="Tamura T."/>
            <person name="Aoyama K."/>
            <person name="Kang Y."/>
            <person name="Saito S."/>
            <person name="Akiyama N."/>
            <person name="Yazawa K."/>
            <person name="Gonoi T."/>
            <person name="Mikami Y."/>
        </authorList>
    </citation>
    <scope>NUCLEOTIDE SEQUENCE [LARGE SCALE GENOMIC DNA]</scope>
    <source>
        <strain evidence="4">NBRC 107696</strain>
    </source>
</reference>
<dbReference type="SUPFAM" id="SSF53720">
    <property type="entry name" value="ALDH-like"/>
    <property type="match status" value="1"/>
</dbReference>
<protein>
    <submittedName>
        <fullName evidence="3">Putative aldehyde dehydrogenase</fullName>
    </submittedName>
</protein>
<dbReference type="OrthoDB" id="136308at2"/>
<dbReference type="Pfam" id="PF00171">
    <property type="entry name" value="Aldedh"/>
    <property type="match status" value="1"/>
</dbReference>
<evidence type="ECO:0000256" key="1">
    <source>
        <dbReference type="ARBA" id="ARBA00023002"/>
    </source>
</evidence>
<gene>
    <name evidence="3" type="ORF">nbrc107696_35980</name>
</gene>
<sequence length="593" mass="61709">MVEWVTTPLQQTTAATSHETELPVASTTDQSIAAVDQAIADLTAGESRWGALSLTERADLFEQVRDLVVAHGAEWVDAAISIKRLDPGSPLVGEEWMSGPYAFAGGLGVVAQSLRALAAGDSPLKGATFGESSGHTTVQALPAGLNDMLLLSGFSAQVWLQKGISRDDAIAAAGLAQLDPTVTGGVGAVLGAGNIMSIAPLDTLYELAAFNRVVALKLNPVTDALLPTFRTVFAPLIEIGAVRILTGGADVGKQLVEHPGVAHVHMTGSAVTHDAIVWGTGPEAADRKKAGTPLLSVPVTSELGGVSPTIVLPGKWSKADIAFQAAHVATQRLHNGGYNCVAAQSVIVSSDWAQREEFLAALRSAFDTAPARPAYYPGSDSRVDGAVRTYPDAERLGPNGGRVLVDGLTASSDEPLLTTEYFAPVLGVVELPGTGADFARAAVDAANDEFAGTLGINLIAHPTTIAELGSTFDELIADLRYGTIAVNAWTGLGFLTPTATWGAFPGHTIDDVQSGIGVVHNAWLIDRPERTVIRGPFRPAPRSVLHAEWALSPKPPWFVNNKSAATTGRLLARFAGAPSLAKLPAIVASALRG</sequence>
<accession>A0A7I9VD73</accession>
<keyword evidence="1" id="KW-0560">Oxidoreductase</keyword>
<feature type="domain" description="Aldehyde dehydrogenase" evidence="2">
    <location>
        <begin position="237"/>
        <end position="368"/>
    </location>
</feature>
<dbReference type="InterPro" id="IPR016163">
    <property type="entry name" value="Ald_DH_C"/>
</dbReference>
<name>A0A7I9VD73_9ACTN</name>
<evidence type="ECO:0000259" key="2">
    <source>
        <dbReference type="Pfam" id="PF00171"/>
    </source>
</evidence>
<dbReference type="Proteomes" id="UP000444960">
    <property type="component" value="Unassembled WGS sequence"/>
</dbReference>
<proteinExistence type="predicted"/>
<dbReference type="PANTHER" id="PTHR11699">
    <property type="entry name" value="ALDEHYDE DEHYDROGENASE-RELATED"/>
    <property type="match status" value="1"/>
</dbReference>
<dbReference type="AlphaFoldDB" id="A0A7I9VD73"/>